<keyword evidence="2" id="KW-1185">Reference proteome</keyword>
<dbReference type="Proteomes" id="UP000596660">
    <property type="component" value="Unplaced"/>
</dbReference>
<accession>A0A803KMN4</accession>
<protein>
    <submittedName>
        <fullName evidence="1">Uncharacterized protein</fullName>
    </submittedName>
</protein>
<organism evidence="1 2">
    <name type="scientific">Chenopodium quinoa</name>
    <name type="common">Quinoa</name>
    <dbReference type="NCBI Taxonomy" id="63459"/>
    <lineage>
        <taxon>Eukaryota</taxon>
        <taxon>Viridiplantae</taxon>
        <taxon>Streptophyta</taxon>
        <taxon>Embryophyta</taxon>
        <taxon>Tracheophyta</taxon>
        <taxon>Spermatophyta</taxon>
        <taxon>Magnoliopsida</taxon>
        <taxon>eudicotyledons</taxon>
        <taxon>Gunneridae</taxon>
        <taxon>Pentapetalae</taxon>
        <taxon>Caryophyllales</taxon>
        <taxon>Chenopodiaceae</taxon>
        <taxon>Chenopodioideae</taxon>
        <taxon>Atripliceae</taxon>
        <taxon>Chenopodium</taxon>
    </lineage>
</organism>
<evidence type="ECO:0000313" key="2">
    <source>
        <dbReference type="Proteomes" id="UP000596660"/>
    </source>
</evidence>
<sequence length="91" mass="10287">MGKNSFSLGPIMLYHLDHLGEDDFDVEEMFTKTSSSEEAISYVTALKEEANALFRLRDFNTAFVLYNKSIKCLCVIMCAISDDTQMCEVSL</sequence>
<dbReference type="AlphaFoldDB" id="A0A803KMN4"/>
<dbReference type="EnsemblPlants" id="AUR62000290-RA">
    <property type="protein sequence ID" value="AUR62000290-RA:cds"/>
    <property type="gene ID" value="AUR62000290"/>
</dbReference>
<dbReference type="Gramene" id="AUR62000290-RA">
    <property type="protein sequence ID" value="AUR62000290-RA:cds"/>
    <property type="gene ID" value="AUR62000290"/>
</dbReference>
<reference evidence="1" key="1">
    <citation type="journal article" date="2017" name="Nature">
        <title>The genome of Chenopodium quinoa.</title>
        <authorList>
            <person name="Jarvis D.E."/>
            <person name="Ho Y.S."/>
            <person name="Lightfoot D.J."/>
            <person name="Schmoeckel S.M."/>
            <person name="Li B."/>
            <person name="Borm T.J.A."/>
            <person name="Ohyanagi H."/>
            <person name="Mineta K."/>
            <person name="Michell C.T."/>
            <person name="Saber N."/>
            <person name="Kharbatia N.M."/>
            <person name="Rupper R.R."/>
            <person name="Sharp A.R."/>
            <person name="Dally N."/>
            <person name="Boughton B.A."/>
            <person name="Woo Y.H."/>
            <person name="Gao G."/>
            <person name="Schijlen E.G.W.M."/>
            <person name="Guo X."/>
            <person name="Momin A.A."/>
            <person name="Negrao S."/>
            <person name="Al-Babili S."/>
            <person name="Gehring C."/>
            <person name="Roessner U."/>
            <person name="Jung C."/>
            <person name="Murphy K."/>
            <person name="Arold S.T."/>
            <person name="Gojobori T."/>
            <person name="van der Linden C.G."/>
            <person name="van Loo E.N."/>
            <person name="Jellen E.N."/>
            <person name="Maughan P.J."/>
            <person name="Tester M."/>
        </authorList>
    </citation>
    <scope>NUCLEOTIDE SEQUENCE [LARGE SCALE GENOMIC DNA]</scope>
    <source>
        <strain evidence="1">cv. PI 614886</strain>
    </source>
</reference>
<proteinExistence type="predicted"/>
<evidence type="ECO:0000313" key="1">
    <source>
        <dbReference type="EnsemblPlants" id="AUR62000290-RA:cds"/>
    </source>
</evidence>
<reference evidence="1" key="2">
    <citation type="submission" date="2021-03" db="UniProtKB">
        <authorList>
            <consortium name="EnsemblPlants"/>
        </authorList>
    </citation>
    <scope>IDENTIFICATION</scope>
</reference>
<name>A0A803KMN4_CHEQI</name>